<proteinExistence type="predicted"/>
<comment type="caution">
    <text evidence="2">The sequence shown here is derived from an EMBL/GenBank/DDBJ whole genome shotgun (WGS) entry which is preliminary data.</text>
</comment>
<feature type="domain" description="NAD(P)-binding" evidence="1">
    <location>
        <begin position="7"/>
        <end position="186"/>
    </location>
</feature>
<gene>
    <name evidence="2" type="ORF">QUW44_06270</name>
</gene>
<organism evidence="2 3">
    <name type="scientific">Limosilactobacillus pontis</name>
    <dbReference type="NCBI Taxonomy" id="35787"/>
    <lineage>
        <taxon>Bacteria</taxon>
        <taxon>Bacillati</taxon>
        <taxon>Bacillota</taxon>
        <taxon>Bacilli</taxon>
        <taxon>Lactobacillales</taxon>
        <taxon>Lactobacillaceae</taxon>
        <taxon>Limosilactobacillus</taxon>
    </lineage>
</organism>
<evidence type="ECO:0000313" key="2">
    <source>
        <dbReference type="EMBL" id="MDM8266765.1"/>
    </source>
</evidence>
<reference evidence="3" key="1">
    <citation type="submission" date="2023-06" db="EMBL/GenBank/DDBJ databases">
        <title>Identification and characterization of horizontal gene transfer across gut microbiota members of farm animals based on homology search.</title>
        <authorList>
            <person name="Zeman M."/>
            <person name="Kubasova T."/>
            <person name="Jahodarova E."/>
            <person name="Nykrynova M."/>
            <person name="Rychlik I."/>
        </authorList>
    </citation>
    <scope>NUCLEOTIDE SEQUENCE [LARGE SCALE GENOMIC DNA]</scope>
    <source>
        <strain evidence="3">161_Gplus</strain>
    </source>
</reference>
<name>A0ABT7V0C5_9LACO</name>
<dbReference type="InterPro" id="IPR036291">
    <property type="entry name" value="NAD(P)-bd_dom_sf"/>
</dbReference>
<keyword evidence="3" id="KW-1185">Reference proteome</keyword>
<dbReference type="InterPro" id="IPR016040">
    <property type="entry name" value="NAD(P)-bd_dom"/>
</dbReference>
<protein>
    <submittedName>
        <fullName evidence="2">NAD(P)H-binding protein</fullName>
    </submittedName>
</protein>
<dbReference type="PANTHER" id="PTHR47129:SF1">
    <property type="entry name" value="NMRA-LIKE DOMAIN-CONTAINING PROTEIN"/>
    <property type="match status" value="1"/>
</dbReference>
<dbReference type="EMBL" id="JAUDDW010000022">
    <property type="protein sequence ID" value="MDM8266765.1"/>
    <property type="molecule type" value="Genomic_DNA"/>
</dbReference>
<dbReference type="Pfam" id="PF13460">
    <property type="entry name" value="NAD_binding_10"/>
    <property type="match status" value="1"/>
</dbReference>
<accession>A0ABT7V0C5</accession>
<dbReference type="SUPFAM" id="SSF51735">
    <property type="entry name" value="NAD(P)-binding Rossmann-fold domains"/>
    <property type="match status" value="1"/>
</dbReference>
<dbReference type="RefSeq" id="WP_289586274.1">
    <property type="nucleotide sequence ID" value="NZ_JAUDDW010000022.1"/>
</dbReference>
<dbReference type="Gene3D" id="3.40.50.720">
    <property type="entry name" value="NAD(P)-binding Rossmann-like Domain"/>
    <property type="match status" value="1"/>
</dbReference>
<sequence>MKYMITGATGHLGQKVVAQLSKLTAKQNIRLGVHTPAKAAHFKDKGYEIAAIDYQDVAKMTAAFTGVDVLIYIPSLTYDVQGRINEFENSLTAMEQAGVKNLVDVSFIADQYNNPFQMAGYYAYLPARLASSGLQYAVLKNALYADPLIPYLPELIERQNVIYPIGDQAMSFISRQDSAEAIANVAVKPYLRDHGQNYLLSMEQNYNMVELAHLMTQTTGKQIGYAPVTIQKFADIYRAEGNGDELASMYHAAAMGLMDGVTRDFRHITGHAPQNMESFLKENYQH</sequence>
<evidence type="ECO:0000259" key="1">
    <source>
        <dbReference type="Pfam" id="PF13460"/>
    </source>
</evidence>
<dbReference type="Proteomes" id="UP001529343">
    <property type="component" value="Unassembled WGS sequence"/>
</dbReference>
<evidence type="ECO:0000313" key="3">
    <source>
        <dbReference type="Proteomes" id="UP001529343"/>
    </source>
</evidence>
<dbReference type="Gene3D" id="3.90.25.10">
    <property type="entry name" value="UDP-galactose 4-epimerase, domain 1"/>
    <property type="match status" value="1"/>
</dbReference>
<dbReference type="InterPro" id="IPR052718">
    <property type="entry name" value="NmrA-type_oxidoreductase"/>
</dbReference>
<dbReference type="PANTHER" id="PTHR47129">
    <property type="entry name" value="QUINONE OXIDOREDUCTASE 2"/>
    <property type="match status" value="1"/>
</dbReference>